<keyword evidence="2" id="KW-1133">Transmembrane helix</keyword>
<feature type="region of interest" description="Disordered" evidence="1">
    <location>
        <begin position="424"/>
        <end position="477"/>
    </location>
</feature>
<keyword evidence="2" id="KW-0472">Membrane</keyword>
<feature type="transmembrane region" description="Helical" evidence="2">
    <location>
        <begin position="23"/>
        <end position="48"/>
    </location>
</feature>
<keyword evidence="4" id="KW-1185">Reference proteome</keyword>
<dbReference type="EMBL" id="NHYD01002450">
    <property type="protein sequence ID" value="PPQ86616.1"/>
    <property type="molecule type" value="Genomic_DNA"/>
</dbReference>
<comment type="caution">
    <text evidence="3">The sequence shown here is derived from an EMBL/GenBank/DDBJ whole genome shotgun (WGS) entry which is preliminary data.</text>
</comment>
<feature type="compositionally biased region" description="Polar residues" evidence="1">
    <location>
        <begin position="253"/>
        <end position="266"/>
    </location>
</feature>
<sequence>PKQRTTGWLKDGRTIPTDYIDSFYLSSIVFTSQLCLLSSPLLFLFFLLSSSSTFFPMMLVHKPQNIILSSQVSYTHRRHPSAPVVVQPTRTPGLLSLSKPAKQSPHRQLPSQQRRDVKQISKNASGVARAQVVTPAPTTKPLLVQAVPATPFPSRGRNQAKQAKDKAQTHSSIDPPARSASQSSIRGKHGRQPSPPITSQQQLQSSQLQFPSQAEATVVPPIKSTNLFDPFLDSPPPSPTLTSKPSGKLAIRRQQQTPPATPSAAQSKAIPVPVSQRSKQFNISHSDPAPSHMRPRPVPKRSSTYQDFPVCNDLNDAADKPYALSPPATPRRPTGGNRSITSARVSLGLTFNLADPITPVRGQRRHQRVPSEGVFNMSSDEEVSSGPGGVVLNPNVQALFASANKRASLPATAYATPGFARAATATPLRSRDSSPSYGSFSREQQLEQQAQEKAGFFASSMFQNSPSPEELPDPLLL</sequence>
<keyword evidence="2" id="KW-0812">Transmembrane</keyword>
<dbReference type="OrthoDB" id="3226344at2759"/>
<name>A0A409X773_PSICY</name>
<accession>A0A409X773</accession>
<dbReference type="AlphaFoldDB" id="A0A409X773"/>
<evidence type="ECO:0000313" key="4">
    <source>
        <dbReference type="Proteomes" id="UP000283269"/>
    </source>
</evidence>
<feature type="compositionally biased region" description="Low complexity" evidence="1">
    <location>
        <begin position="465"/>
        <end position="477"/>
    </location>
</feature>
<dbReference type="Proteomes" id="UP000283269">
    <property type="component" value="Unassembled WGS sequence"/>
</dbReference>
<feature type="compositionally biased region" description="Polar residues" evidence="1">
    <location>
        <begin position="433"/>
        <end position="442"/>
    </location>
</feature>
<feature type="region of interest" description="Disordered" evidence="1">
    <location>
        <begin position="79"/>
        <end position="133"/>
    </location>
</feature>
<feature type="region of interest" description="Disordered" evidence="1">
    <location>
        <begin position="227"/>
        <end position="338"/>
    </location>
</feature>
<proteinExistence type="predicted"/>
<dbReference type="STRING" id="93625.A0A409X773"/>
<feature type="region of interest" description="Disordered" evidence="1">
    <location>
        <begin position="149"/>
        <end position="215"/>
    </location>
</feature>
<feature type="compositionally biased region" description="Low complexity" evidence="1">
    <location>
        <begin position="197"/>
        <end position="213"/>
    </location>
</feature>
<reference evidence="3 4" key="1">
    <citation type="journal article" date="2018" name="Evol. Lett.">
        <title>Horizontal gene cluster transfer increased hallucinogenic mushroom diversity.</title>
        <authorList>
            <person name="Reynolds H.T."/>
            <person name="Vijayakumar V."/>
            <person name="Gluck-Thaler E."/>
            <person name="Korotkin H.B."/>
            <person name="Matheny P.B."/>
            <person name="Slot J.C."/>
        </authorList>
    </citation>
    <scope>NUCLEOTIDE SEQUENCE [LARGE SCALE GENOMIC DNA]</scope>
    <source>
        <strain evidence="3 4">2631</strain>
    </source>
</reference>
<evidence type="ECO:0000256" key="2">
    <source>
        <dbReference type="SAM" id="Phobius"/>
    </source>
</evidence>
<gene>
    <name evidence="3" type="ORF">CVT25_006800</name>
</gene>
<evidence type="ECO:0000313" key="3">
    <source>
        <dbReference type="EMBL" id="PPQ86616.1"/>
    </source>
</evidence>
<organism evidence="3 4">
    <name type="scientific">Psilocybe cyanescens</name>
    <dbReference type="NCBI Taxonomy" id="93625"/>
    <lineage>
        <taxon>Eukaryota</taxon>
        <taxon>Fungi</taxon>
        <taxon>Dikarya</taxon>
        <taxon>Basidiomycota</taxon>
        <taxon>Agaricomycotina</taxon>
        <taxon>Agaricomycetes</taxon>
        <taxon>Agaricomycetidae</taxon>
        <taxon>Agaricales</taxon>
        <taxon>Agaricineae</taxon>
        <taxon>Strophariaceae</taxon>
        <taxon>Psilocybe</taxon>
    </lineage>
</organism>
<protein>
    <submittedName>
        <fullName evidence="3">Uncharacterized protein</fullName>
    </submittedName>
</protein>
<dbReference type="InParanoid" id="A0A409X773"/>
<evidence type="ECO:0000256" key="1">
    <source>
        <dbReference type="SAM" id="MobiDB-lite"/>
    </source>
</evidence>
<feature type="non-terminal residue" evidence="3">
    <location>
        <position position="1"/>
    </location>
</feature>
<feature type="compositionally biased region" description="Polar residues" evidence="1">
    <location>
        <begin position="275"/>
        <end position="285"/>
    </location>
</feature>